<dbReference type="Proteomes" id="UP001209074">
    <property type="component" value="Unassembled WGS sequence"/>
</dbReference>
<evidence type="ECO:0000313" key="2">
    <source>
        <dbReference type="Proteomes" id="UP001209074"/>
    </source>
</evidence>
<sequence>MPRIRWVDKKKRVIWVPVSAVRQLLTGAKDKAGNSIIRPDARYAEMTLHQMWR</sequence>
<organism evidence="1 2">
    <name type="scientific">Segatella copri</name>
    <dbReference type="NCBI Taxonomy" id="165179"/>
    <lineage>
        <taxon>Bacteria</taxon>
        <taxon>Pseudomonadati</taxon>
        <taxon>Bacteroidota</taxon>
        <taxon>Bacteroidia</taxon>
        <taxon>Bacteroidales</taxon>
        <taxon>Prevotellaceae</taxon>
        <taxon>Segatella</taxon>
    </lineage>
</organism>
<dbReference type="RefSeq" id="WP_264980822.1">
    <property type="nucleotide sequence ID" value="NZ_JAPDUS010000033.1"/>
</dbReference>
<dbReference type="EMBL" id="JAPDUS010000033">
    <property type="protein sequence ID" value="MCW4094572.1"/>
    <property type="molecule type" value="Genomic_DNA"/>
</dbReference>
<protein>
    <submittedName>
        <fullName evidence="1">Uncharacterized protein</fullName>
    </submittedName>
</protein>
<name>A0AAW5U1R7_9BACT</name>
<accession>A0AAW5U1R7</accession>
<proteinExistence type="predicted"/>
<reference evidence="1" key="1">
    <citation type="submission" date="2022-11" db="EMBL/GenBank/DDBJ databases">
        <title>Genomic repertoires linked with pathogenic potency of arthritogenic Prevotella copri isolated from the gut of rheumatoid arthritis patients.</title>
        <authorList>
            <person name="Nii T."/>
            <person name="Maeda Y."/>
            <person name="Motooka D."/>
            <person name="Naito M."/>
            <person name="Matsumoto Y."/>
            <person name="Ogawa T."/>
            <person name="Oguro-Igashira E."/>
            <person name="Kishikawa T."/>
            <person name="Yamashita M."/>
            <person name="Koizumi S."/>
            <person name="Kurakawa T."/>
            <person name="Okumura R."/>
            <person name="Kayama H."/>
            <person name="Murakami M."/>
            <person name="Sakaguchi T."/>
            <person name="Das B."/>
            <person name="Nakamura S."/>
            <person name="Okada Y."/>
            <person name="Kumanogoh A."/>
            <person name="Takeda K."/>
        </authorList>
    </citation>
    <scope>NUCLEOTIDE SEQUENCE</scope>
    <source>
        <strain evidence="1">N016-13</strain>
    </source>
</reference>
<comment type="caution">
    <text evidence="1">The sequence shown here is derived from an EMBL/GenBank/DDBJ whole genome shotgun (WGS) entry which is preliminary data.</text>
</comment>
<dbReference type="AlphaFoldDB" id="A0AAW5U1R7"/>
<gene>
    <name evidence="1" type="ORF">ONT05_13650</name>
</gene>
<evidence type="ECO:0000313" key="1">
    <source>
        <dbReference type="EMBL" id="MCW4094572.1"/>
    </source>
</evidence>